<accession>C6I0X2</accession>
<dbReference type="InterPro" id="IPR031817">
    <property type="entry name" value="DotD"/>
</dbReference>
<gene>
    <name evidence="2" type="ORF">UBAL3_96120036</name>
</gene>
<dbReference type="Pfam" id="PF16816">
    <property type="entry name" value="DotD"/>
    <property type="match status" value="1"/>
</dbReference>
<keyword evidence="3" id="KW-1185">Reference proteome</keyword>
<dbReference type="Gene3D" id="3.55.50.60">
    <property type="entry name" value="DotD protein"/>
    <property type="match status" value="1"/>
</dbReference>
<feature type="chain" id="PRO_5002966239" evidence="1">
    <location>
        <begin position="27"/>
        <end position="189"/>
    </location>
</feature>
<evidence type="ECO:0000313" key="2">
    <source>
        <dbReference type="EMBL" id="EES51491.1"/>
    </source>
</evidence>
<dbReference type="InterPro" id="IPR038140">
    <property type="entry name" value="DotD_sf"/>
</dbReference>
<organism evidence="2 3">
    <name type="scientific">Leptospirillum ferrodiazotrophum</name>
    <dbReference type="NCBI Taxonomy" id="412449"/>
    <lineage>
        <taxon>Bacteria</taxon>
        <taxon>Pseudomonadati</taxon>
        <taxon>Nitrospirota</taxon>
        <taxon>Nitrospiria</taxon>
        <taxon>Nitrospirales</taxon>
        <taxon>Nitrospiraceae</taxon>
        <taxon>Leptospirillum</taxon>
    </lineage>
</organism>
<protein>
    <submittedName>
        <fullName evidence="2">Probable defect in organelle trafficking lipoprotein (DotD)</fullName>
    </submittedName>
</protein>
<sequence length="189" mass="21287">MFRSTQKKRGRVLLFLLLILPLWSCSTEETPKTNPGIVFLKKKKKHPERDVAASLQLLSRAADRVARDWDEFLGFQRHLPPTALGNSQADVSGHLAQRYTMSYVGPVDNFLRAIGKTIRWKSVVIGIPPAAVPTIEIDAKKERLFTILRDAGVQISPQAWIILQREKREIDLVYPPPDSPQKIAARGGK</sequence>
<reference evidence="2 3" key="1">
    <citation type="journal article" date="2009" name="Appl. Environ. Microbiol.">
        <title>Community genomic and proteomic analyses of chemoautotrophic iron-oxidizing "Leptospirillum rubarum" (Group II) and "Leptospirillum ferrodiazotrophum" (Group III) bacteria in acid mine drainage biofilms.</title>
        <authorList>
            <person name="Goltsman D.S."/>
            <person name="Denef V.J."/>
            <person name="Singer S.W."/>
            <person name="VerBerkmoes N.C."/>
            <person name="Lefsrud M."/>
            <person name="Mueller R.S."/>
            <person name="Dick G.J."/>
            <person name="Sun C.L."/>
            <person name="Wheeler K.E."/>
            <person name="Zemla A."/>
            <person name="Baker B.J."/>
            <person name="Hauser L."/>
            <person name="Land M."/>
            <person name="Shah M.B."/>
            <person name="Thelen M.P."/>
            <person name="Hettich R.L."/>
            <person name="Banfield J.F."/>
        </authorList>
    </citation>
    <scope>NUCLEOTIDE SEQUENCE [LARGE SCALE GENOMIC DNA]</scope>
</reference>
<name>C6I0X2_9BACT</name>
<proteinExistence type="predicted"/>
<feature type="signal peptide" evidence="1">
    <location>
        <begin position="1"/>
        <end position="26"/>
    </location>
</feature>
<keyword evidence="1" id="KW-0732">Signal</keyword>
<evidence type="ECO:0000313" key="3">
    <source>
        <dbReference type="Proteomes" id="UP000009374"/>
    </source>
</evidence>
<dbReference type="AlphaFoldDB" id="C6I0X2"/>
<evidence type="ECO:0000256" key="1">
    <source>
        <dbReference type="SAM" id="SignalP"/>
    </source>
</evidence>
<dbReference type="EMBL" id="GG693889">
    <property type="protein sequence ID" value="EES51491.1"/>
    <property type="molecule type" value="Genomic_DNA"/>
</dbReference>
<dbReference type="Proteomes" id="UP000009374">
    <property type="component" value="Unassembled WGS sequence"/>
</dbReference>
<keyword evidence="2" id="KW-0449">Lipoprotein</keyword>